<evidence type="ECO:0000256" key="2">
    <source>
        <dbReference type="ARBA" id="ARBA00007069"/>
    </source>
</evidence>
<proteinExistence type="inferred from homology"/>
<dbReference type="InterPro" id="IPR035906">
    <property type="entry name" value="MetI-like_sf"/>
</dbReference>
<evidence type="ECO:0000256" key="9">
    <source>
        <dbReference type="RuleBase" id="RU363043"/>
    </source>
</evidence>
<evidence type="ECO:0000313" key="12">
    <source>
        <dbReference type="EMBL" id="MBO8445528.1"/>
    </source>
</evidence>
<dbReference type="Proteomes" id="UP000823619">
    <property type="component" value="Unassembled WGS sequence"/>
</dbReference>
<dbReference type="EMBL" id="JADIMO010000097">
    <property type="protein sequence ID" value="MBO8445528.1"/>
    <property type="molecule type" value="Genomic_DNA"/>
</dbReference>
<sequence>MTDNTTSNISPSAGSPSGSSGTASGKNVPSPASPAGYSVRKRRAQKTAFTIFRILSLFIVLVLFAILGFIIYKGAGVISWDFLTKAPFDGMTSGGIFPAIVGTLLLMLGSAIVAFPIGIMSGVYMNEYASKGWVVKFIRLMTNNLSGVPSIVFGLFGMALFVKYLGFGDSILAGSLTLGLLSLPLVIRTTEEALKDIPDGIREGSLALGATKLQTIWKVVLPMGMPRIITGLILSLGRVSGETAPILFTCAAYFFPQLPTSIFDQCMALPYHLYVISTSGTDIEAQQPIAYGTALVLIIIVLIINLLAGLMRKHFEKRLKIK</sequence>
<dbReference type="CDD" id="cd06261">
    <property type="entry name" value="TM_PBP2"/>
    <property type="match status" value="1"/>
</dbReference>
<feature type="transmembrane region" description="Helical" evidence="9">
    <location>
        <begin position="289"/>
        <end position="310"/>
    </location>
</feature>
<reference evidence="12" key="1">
    <citation type="submission" date="2020-10" db="EMBL/GenBank/DDBJ databases">
        <authorList>
            <person name="Gilroy R."/>
        </authorList>
    </citation>
    <scope>NUCLEOTIDE SEQUENCE</scope>
    <source>
        <strain evidence="12">D5-748</strain>
    </source>
</reference>
<reference evidence="12" key="2">
    <citation type="journal article" date="2021" name="PeerJ">
        <title>Extensive microbial diversity within the chicken gut microbiome revealed by metagenomics and culture.</title>
        <authorList>
            <person name="Gilroy R."/>
            <person name="Ravi A."/>
            <person name="Getino M."/>
            <person name="Pursley I."/>
            <person name="Horton D.L."/>
            <person name="Alikhan N.F."/>
            <person name="Baker D."/>
            <person name="Gharbi K."/>
            <person name="Hall N."/>
            <person name="Watson M."/>
            <person name="Adriaenssens E.M."/>
            <person name="Foster-Nyarko E."/>
            <person name="Jarju S."/>
            <person name="Secka A."/>
            <person name="Antonio M."/>
            <person name="Oren A."/>
            <person name="Chaudhuri R.R."/>
            <person name="La Ragione R."/>
            <person name="Hildebrand F."/>
            <person name="Pallen M.J."/>
        </authorList>
    </citation>
    <scope>NUCLEOTIDE SEQUENCE</scope>
    <source>
        <strain evidence="12">D5-748</strain>
    </source>
</reference>
<dbReference type="GO" id="GO:0035435">
    <property type="term" value="P:phosphate ion transmembrane transport"/>
    <property type="evidence" value="ECO:0007669"/>
    <property type="project" value="InterPro"/>
</dbReference>
<feature type="transmembrane region" description="Helical" evidence="9">
    <location>
        <begin position="50"/>
        <end position="75"/>
    </location>
</feature>
<evidence type="ECO:0000256" key="10">
    <source>
        <dbReference type="SAM" id="MobiDB-lite"/>
    </source>
</evidence>
<dbReference type="SUPFAM" id="SSF161098">
    <property type="entry name" value="MetI-like"/>
    <property type="match status" value="1"/>
</dbReference>
<feature type="transmembrane region" description="Helical" evidence="9">
    <location>
        <begin position="95"/>
        <end position="124"/>
    </location>
</feature>
<feature type="compositionally biased region" description="Low complexity" evidence="10">
    <location>
        <begin position="10"/>
        <end position="25"/>
    </location>
</feature>
<keyword evidence="8 9" id="KW-0472">Membrane</keyword>
<keyword evidence="6 9" id="KW-0812">Transmembrane</keyword>
<dbReference type="AlphaFoldDB" id="A0A9D9EDM8"/>
<evidence type="ECO:0000256" key="7">
    <source>
        <dbReference type="ARBA" id="ARBA00022989"/>
    </source>
</evidence>
<feature type="domain" description="ABC transmembrane type-1" evidence="11">
    <location>
        <begin position="100"/>
        <end position="308"/>
    </location>
</feature>
<evidence type="ECO:0000256" key="4">
    <source>
        <dbReference type="ARBA" id="ARBA00022448"/>
    </source>
</evidence>
<dbReference type="PANTHER" id="PTHR43470:SF3">
    <property type="entry name" value="PHOSPHATE TRANSPORT SYSTEM PERMEASE PROTEIN PSTA-RELATED"/>
    <property type="match status" value="1"/>
</dbReference>
<gene>
    <name evidence="12" type="primary">pstA</name>
    <name evidence="12" type="ORF">IAC23_07535</name>
</gene>
<dbReference type="InterPro" id="IPR005672">
    <property type="entry name" value="Phosphate_PstA"/>
</dbReference>
<evidence type="ECO:0000256" key="3">
    <source>
        <dbReference type="ARBA" id="ARBA00016864"/>
    </source>
</evidence>
<dbReference type="Pfam" id="PF00528">
    <property type="entry name" value="BPD_transp_1"/>
    <property type="match status" value="1"/>
</dbReference>
<evidence type="ECO:0000256" key="5">
    <source>
        <dbReference type="ARBA" id="ARBA00022475"/>
    </source>
</evidence>
<evidence type="ECO:0000256" key="6">
    <source>
        <dbReference type="ARBA" id="ARBA00022692"/>
    </source>
</evidence>
<dbReference type="PANTHER" id="PTHR43470">
    <property type="entry name" value="PHOSPHATE TRANSPORT SYSTEM PERMEASE PROTEIN PSTA-RELATED"/>
    <property type="match status" value="1"/>
</dbReference>
<evidence type="ECO:0000259" key="11">
    <source>
        <dbReference type="PROSITE" id="PS50928"/>
    </source>
</evidence>
<evidence type="ECO:0000313" key="13">
    <source>
        <dbReference type="Proteomes" id="UP000823619"/>
    </source>
</evidence>
<feature type="transmembrane region" description="Helical" evidence="9">
    <location>
        <begin position="145"/>
        <end position="165"/>
    </location>
</feature>
<dbReference type="Gene3D" id="1.10.3720.10">
    <property type="entry name" value="MetI-like"/>
    <property type="match status" value="1"/>
</dbReference>
<comment type="subcellular location">
    <subcellularLocation>
        <location evidence="1 9">Cell membrane</location>
        <topology evidence="1 9">Multi-pass membrane protein</topology>
    </subcellularLocation>
</comment>
<dbReference type="GO" id="GO:0005886">
    <property type="term" value="C:plasma membrane"/>
    <property type="evidence" value="ECO:0007669"/>
    <property type="project" value="UniProtKB-SubCell"/>
</dbReference>
<dbReference type="InterPro" id="IPR000515">
    <property type="entry name" value="MetI-like"/>
</dbReference>
<comment type="similarity">
    <text evidence="2 9">Belongs to the binding-protein-dependent transport system permease family. CysTW subfamily.</text>
</comment>
<dbReference type="NCBIfam" id="TIGR00974">
    <property type="entry name" value="3a0107s02c"/>
    <property type="match status" value="1"/>
</dbReference>
<name>A0A9D9EDM8_9BACT</name>
<feature type="region of interest" description="Disordered" evidence="10">
    <location>
        <begin position="1"/>
        <end position="36"/>
    </location>
</feature>
<comment type="caution">
    <text evidence="12">The sequence shown here is derived from an EMBL/GenBank/DDBJ whole genome shotgun (WGS) entry which is preliminary data.</text>
</comment>
<keyword evidence="7 9" id="KW-1133">Transmembrane helix</keyword>
<protein>
    <recommendedName>
        <fullName evidence="3 9">Phosphate transport system permease protein PstA</fullName>
    </recommendedName>
</protein>
<keyword evidence="5 9" id="KW-1003">Cell membrane</keyword>
<dbReference type="GO" id="GO:0005315">
    <property type="term" value="F:phosphate transmembrane transporter activity"/>
    <property type="evidence" value="ECO:0007669"/>
    <property type="project" value="InterPro"/>
</dbReference>
<keyword evidence="4" id="KW-0813">Transport</keyword>
<dbReference type="PROSITE" id="PS50928">
    <property type="entry name" value="ABC_TM1"/>
    <property type="match status" value="1"/>
</dbReference>
<comment type="caution">
    <text evidence="9">Lacks conserved residue(s) required for the propagation of feature annotation.</text>
</comment>
<accession>A0A9D9EDM8</accession>
<organism evidence="12 13">
    <name type="scientific">Candidatus Cryptobacteroides merdavium</name>
    <dbReference type="NCBI Taxonomy" id="2840769"/>
    <lineage>
        <taxon>Bacteria</taxon>
        <taxon>Pseudomonadati</taxon>
        <taxon>Bacteroidota</taxon>
        <taxon>Bacteroidia</taxon>
        <taxon>Bacteroidales</taxon>
        <taxon>Candidatus Cryptobacteroides</taxon>
    </lineage>
</organism>
<evidence type="ECO:0000256" key="1">
    <source>
        <dbReference type="ARBA" id="ARBA00004651"/>
    </source>
</evidence>
<evidence type="ECO:0000256" key="8">
    <source>
        <dbReference type="ARBA" id="ARBA00023136"/>
    </source>
</evidence>